<accession>W4FXH3</accession>
<proteinExistence type="predicted"/>
<dbReference type="RefSeq" id="XP_009838265.1">
    <property type="nucleotide sequence ID" value="XM_009839963.1"/>
</dbReference>
<dbReference type="GeneID" id="20814668"/>
<dbReference type="VEuPathDB" id="FungiDB:H257_12672"/>
<dbReference type="AlphaFoldDB" id="W4FXH3"/>
<protein>
    <submittedName>
        <fullName evidence="1">Uncharacterized protein</fullName>
    </submittedName>
</protein>
<sequence>MSTAIPCRVMWKRWFIAERSSMRSPIRLVSRQDSGLSALSFQIVRNTMLWLARLYHDSTASMEASYFALVDMGPSGLDAAYDAALHRSVSHFHAPIDICHAHATVYAVHDMLAQVAPTKSSSLHGRCKSDAFFKFELFPSLSLCQATRVSMDRLYHARRAVEAVAAIAIESRFVSSIADLETKSAGNLMDILKAVFAPFRVRCLQRRRGSHPSIKSKVASLHFCMNETKTDLKKRPFSQVLADNDTTMA</sequence>
<gene>
    <name evidence="1" type="ORF">H257_12672</name>
</gene>
<dbReference type="EMBL" id="KI913155">
    <property type="protein sequence ID" value="ETV72197.1"/>
    <property type="molecule type" value="Genomic_DNA"/>
</dbReference>
<organism evidence="1">
    <name type="scientific">Aphanomyces astaci</name>
    <name type="common">Crayfish plague agent</name>
    <dbReference type="NCBI Taxonomy" id="112090"/>
    <lineage>
        <taxon>Eukaryota</taxon>
        <taxon>Sar</taxon>
        <taxon>Stramenopiles</taxon>
        <taxon>Oomycota</taxon>
        <taxon>Saprolegniomycetes</taxon>
        <taxon>Saprolegniales</taxon>
        <taxon>Verrucalvaceae</taxon>
        <taxon>Aphanomyces</taxon>
    </lineage>
</organism>
<reference evidence="1" key="1">
    <citation type="submission" date="2013-12" db="EMBL/GenBank/DDBJ databases">
        <title>The Genome Sequence of Aphanomyces astaci APO3.</title>
        <authorList>
            <consortium name="The Broad Institute Genomics Platform"/>
            <person name="Russ C."/>
            <person name="Tyler B."/>
            <person name="van West P."/>
            <person name="Dieguez-Uribeondo J."/>
            <person name="Young S.K."/>
            <person name="Zeng Q."/>
            <person name="Gargeya S."/>
            <person name="Fitzgerald M."/>
            <person name="Abouelleil A."/>
            <person name="Alvarado L."/>
            <person name="Chapman S.B."/>
            <person name="Gainer-Dewar J."/>
            <person name="Goldberg J."/>
            <person name="Griggs A."/>
            <person name="Gujja S."/>
            <person name="Hansen M."/>
            <person name="Howarth C."/>
            <person name="Imamovic A."/>
            <person name="Ireland A."/>
            <person name="Larimer J."/>
            <person name="McCowan C."/>
            <person name="Murphy C."/>
            <person name="Pearson M."/>
            <person name="Poon T.W."/>
            <person name="Priest M."/>
            <person name="Roberts A."/>
            <person name="Saif S."/>
            <person name="Shea T."/>
            <person name="Sykes S."/>
            <person name="Wortman J."/>
            <person name="Nusbaum C."/>
            <person name="Birren B."/>
        </authorList>
    </citation>
    <scope>NUCLEOTIDE SEQUENCE [LARGE SCALE GENOMIC DNA]</scope>
    <source>
        <strain evidence="1">APO3</strain>
    </source>
</reference>
<name>W4FXH3_APHAT</name>
<evidence type="ECO:0000313" key="1">
    <source>
        <dbReference type="EMBL" id="ETV72197.1"/>
    </source>
</evidence>